<accession>A0A2Z6NVG7</accession>
<protein>
    <submittedName>
        <fullName evidence="1">Uncharacterized protein</fullName>
    </submittedName>
</protein>
<gene>
    <name evidence="1" type="ORF">TSUD_185280</name>
</gene>
<sequence length="72" mass="7986">MICGEKSSVDIVYDDVADIAHGKGDVHIKVKVIRLWKVSAFLNPSEFNSIEMVLMDGKRATLLLGSNHISSW</sequence>
<evidence type="ECO:0000313" key="1">
    <source>
        <dbReference type="EMBL" id="GAU48191.1"/>
    </source>
</evidence>
<dbReference type="OrthoDB" id="1744497at2759"/>
<reference evidence="2" key="1">
    <citation type="journal article" date="2017" name="Front. Plant Sci.">
        <title>Climate Clever Clovers: New Paradigm to Reduce the Environmental Footprint of Ruminants by Breeding Low Methanogenic Forages Utilizing Haplotype Variation.</title>
        <authorList>
            <person name="Kaur P."/>
            <person name="Appels R."/>
            <person name="Bayer P.E."/>
            <person name="Keeble-Gagnere G."/>
            <person name="Wang J."/>
            <person name="Hirakawa H."/>
            <person name="Shirasawa K."/>
            <person name="Vercoe P."/>
            <person name="Stefanova K."/>
            <person name="Durmic Z."/>
            <person name="Nichols P."/>
            <person name="Revell C."/>
            <person name="Isobe S.N."/>
            <person name="Edwards D."/>
            <person name="Erskine W."/>
        </authorList>
    </citation>
    <scope>NUCLEOTIDE SEQUENCE [LARGE SCALE GENOMIC DNA]</scope>
    <source>
        <strain evidence="2">cv. Daliak</strain>
    </source>
</reference>
<organism evidence="1 2">
    <name type="scientific">Trifolium subterraneum</name>
    <name type="common">Subterranean clover</name>
    <dbReference type="NCBI Taxonomy" id="3900"/>
    <lineage>
        <taxon>Eukaryota</taxon>
        <taxon>Viridiplantae</taxon>
        <taxon>Streptophyta</taxon>
        <taxon>Embryophyta</taxon>
        <taxon>Tracheophyta</taxon>
        <taxon>Spermatophyta</taxon>
        <taxon>Magnoliopsida</taxon>
        <taxon>eudicotyledons</taxon>
        <taxon>Gunneridae</taxon>
        <taxon>Pentapetalae</taxon>
        <taxon>rosids</taxon>
        <taxon>fabids</taxon>
        <taxon>Fabales</taxon>
        <taxon>Fabaceae</taxon>
        <taxon>Papilionoideae</taxon>
        <taxon>50 kb inversion clade</taxon>
        <taxon>NPAAA clade</taxon>
        <taxon>Hologalegina</taxon>
        <taxon>IRL clade</taxon>
        <taxon>Trifolieae</taxon>
        <taxon>Trifolium</taxon>
    </lineage>
</organism>
<keyword evidence="2" id="KW-1185">Reference proteome</keyword>
<dbReference type="AlphaFoldDB" id="A0A2Z6NVG7"/>
<evidence type="ECO:0000313" key="2">
    <source>
        <dbReference type="Proteomes" id="UP000242715"/>
    </source>
</evidence>
<name>A0A2Z6NVG7_TRISU</name>
<proteinExistence type="predicted"/>
<dbReference type="Gene3D" id="2.40.50.140">
    <property type="entry name" value="Nucleic acid-binding proteins"/>
    <property type="match status" value="1"/>
</dbReference>
<dbReference type="EMBL" id="DF974391">
    <property type="protein sequence ID" value="GAU48191.1"/>
    <property type="molecule type" value="Genomic_DNA"/>
</dbReference>
<dbReference type="Proteomes" id="UP000242715">
    <property type="component" value="Unassembled WGS sequence"/>
</dbReference>
<dbReference type="InterPro" id="IPR012340">
    <property type="entry name" value="NA-bd_OB-fold"/>
</dbReference>